<dbReference type="Proteomes" id="UP000288805">
    <property type="component" value="Unassembled WGS sequence"/>
</dbReference>
<dbReference type="AlphaFoldDB" id="A0A438F1L4"/>
<protein>
    <submittedName>
        <fullName evidence="1">ABC transporter I family member 19</fullName>
    </submittedName>
</protein>
<accession>A0A438F1L4</accession>
<evidence type="ECO:0000313" key="1">
    <source>
        <dbReference type="EMBL" id="RVW53542.1"/>
    </source>
</evidence>
<gene>
    <name evidence="1" type="primary">ABCI19_1</name>
    <name evidence="1" type="ORF">CK203_092386</name>
</gene>
<dbReference type="Gene3D" id="3.40.50.300">
    <property type="entry name" value="P-loop containing nucleotide triphosphate hydrolases"/>
    <property type="match status" value="1"/>
</dbReference>
<comment type="caution">
    <text evidence="1">The sequence shown here is derived from an EMBL/GenBank/DDBJ whole genome shotgun (WGS) entry which is preliminary data.</text>
</comment>
<name>A0A438F1L4_VITVI</name>
<sequence>MTDDKTFDIVLPEVGAVTKMAIQSSSSSNSIKVNGLQFAYEGQPPLFLDFNLQISPGSRCLLVGANGSGYTRIQLQDDVVLASLQLLLVSCRENHFAEDFGREAHGWRERCGAGVELFGFSRHPSGL</sequence>
<dbReference type="SUPFAM" id="SSF52540">
    <property type="entry name" value="P-loop containing nucleoside triphosphate hydrolases"/>
    <property type="match status" value="1"/>
</dbReference>
<dbReference type="EMBL" id="QGNW01001143">
    <property type="protein sequence ID" value="RVW53542.1"/>
    <property type="molecule type" value="Genomic_DNA"/>
</dbReference>
<reference evidence="1 2" key="1">
    <citation type="journal article" date="2018" name="PLoS Genet.">
        <title>Population sequencing reveals clonal diversity and ancestral inbreeding in the grapevine cultivar Chardonnay.</title>
        <authorList>
            <person name="Roach M.J."/>
            <person name="Johnson D.L."/>
            <person name="Bohlmann J."/>
            <person name="van Vuuren H.J."/>
            <person name="Jones S.J."/>
            <person name="Pretorius I.S."/>
            <person name="Schmidt S.A."/>
            <person name="Borneman A.R."/>
        </authorList>
    </citation>
    <scope>NUCLEOTIDE SEQUENCE [LARGE SCALE GENOMIC DNA]</scope>
    <source>
        <strain evidence="2">cv. Chardonnay</strain>
        <tissue evidence="1">Leaf</tissue>
    </source>
</reference>
<proteinExistence type="predicted"/>
<organism evidence="1 2">
    <name type="scientific">Vitis vinifera</name>
    <name type="common">Grape</name>
    <dbReference type="NCBI Taxonomy" id="29760"/>
    <lineage>
        <taxon>Eukaryota</taxon>
        <taxon>Viridiplantae</taxon>
        <taxon>Streptophyta</taxon>
        <taxon>Embryophyta</taxon>
        <taxon>Tracheophyta</taxon>
        <taxon>Spermatophyta</taxon>
        <taxon>Magnoliopsida</taxon>
        <taxon>eudicotyledons</taxon>
        <taxon>Gunneridae</taxon>
        <taxon>Pentapetalae</taxon>
        <taxon>rosids</taxon>
        <taxon>Vitales</taxon>
        <taxon>Vitaceae</taxon>
        <taxon>Viteae</taxon>
        <taxon>Vitis</taxon>
    </lineage>
</organism>
<dbReference type="InterPro" id="IPR027417">
    <property type="entry name" value="P-loop_NTPase"/>
</dbReference>
<evidence type="ECO:0000313" key="2">
    <source>
        <dbReference type="Proteomes" id="UP000288805"/>
    </source>
</evidence>